<dbReference type="Pfam" id="PF00482">
    <property type="entry name" value="T2SSF"/>
    <property type="match status" value="2"/>
</dbReference>
<name>A0A1G2G4A9_9BACT</name>
<dbReference type="Gene3D" id="1.20.81.30">
    <property type="entry name" value="Type II secretion system (T2SS), domain F"/>
    <property type="match status" value="2"/>
</dbReference>
<keyword evidence="5 8" id="KW-0812">Transmembrane</keyword>
<evidence type="ECO:0000259" key="9">
    <source>
        <dbReference type="Pfam" id="PF00482"/>
    </source>
</evidence>
<dbReference type="AlphaFoldDB" id="A0A1G2G4A9"/>
<evidence type="ECO:0000256" key="2">
    <source>
        <dbReference type="ARBA" id="ARBA00005745"/>
    </source>
</evidence>
<evidence type="ECO:0000256" key="7">
    <source>
        <dbReference type="ARBA" id="ARBA00023136"/>
    </source>
</evidence>
<comment type="caution">
    <text evidence="10">The sequence shown here is derived from an EMBL/GenBank/DDBJ whole genome shotgun (WGS) entry which is preliminary data.</text>
</comment>
<dbReference type="STRING" id="1802115.A2756_03505"/>
<evidence type="ECO:0000256" key="6">
    <source>
        <dbReference type="ARBA" id="ARBA00022989"/>
    </source>
</evidence>
<evidence type="ECO:0000256" key="8">
    <source>
        <dbReference type="SAM" id="Phobius"/>
    </source>
</evidence>
<feature type="domain" description="Type II secretion system protein GspF" evidence="9">
    <location>
        <begin position="274"/>
        <end position="394"/>
    </location>
</feature>
<feature type="transmembrane region" description="Helical" evidence="8">
    <location>
        <begin position="168"/>
        <end position="191"/>
    </location>
</feature>
<keyword evidence="4" id="KW-0997">Cell inner membrane</keyword>
<dbReference type="InterPro" id="IPR018076">
    <property type="entry name" value="T2SS_GspF_dom"/>
</dbReference>
<sequence length="403" mass="44808">MRFTYQARTPEGELRQGLVEAPTIEIAISSLQRKNLIIISVLPEEEKHGAFGHPLSLFEHVSTKEIVILSRQMATLFQAKVPVVESLKIIAEETDNYLLKKELSEVLDDIEGGSSMSQSMARHPNIFSSFYVNMVRSGEESGKLDEVFGYLADYLERSYELISKARNAMIYPAFVLVAFVVVVSLMLILVIPNLATILEETGQEVPFFTSIVLGASKFLQQFWFLVLIFIAFFGTFVWRYIQTQAGRTALHKFELAIPLVGELYRKLYMSRIADNIQTLTSGGIPVIRALEITSDVVGSEVYRAIILDSIEAVKAGSTISGAFSRYAEIPPLMTQMIRIGEETGRLDQILKSLAGFYRKEVDSLVDNLVNLIEPLMILVLGVGIGGLVAAILVPLYNITASIK</sequence>
<evidence type="ECO:0000313" key="10">
    <source>
        <dbReference type="EMBL" id="OGZ44912.1"/>
    </source>
</evidence>
<feature type="domain" description="Type II secretion system protein GspF" evidence="9">
    <location>
        <begin position="70"/>
        <end position="192"/>
    </location>
</feature>
<dbReference type="InterPro" id="IPR003004">
    <property type="entry name" value="GspF/PilC"/>
</dbReference>
<dbReference type="GO" id="GO:0005886">
    <property type="term" value="C:plasma membrane"/>
    <property type="evidence" value="ECO:0007669"/>
    <property type="project" value="UniProtKB-SubCell"/>
</dbReference>
<dbReference type="FunFam" id="1.20.81.30:FF:000001">
    <property type="entry name" value="Type II secretion system protein F"/>
    <property type="match status" value="1"/>
</dbReference>
<evidence type="ECO:0000256" key="1">
    <source>
        <dbReference type="ARBA" id="ARBA00004429"/>
    </source>
</evidence>
<proteinExistence type="inferred from homology"/>
<evidence type="ECO:0000256" key="5">
    <source>
        <dbReference type="ARBA" id="ARBA00022692"/>
    </source>
</evidence>
<evidence type="ECO:0000256" key="4">
    <source>
        <dbReference type="ARBA" id="ARBA00022519"/>
    </source>
</evidence>
<dbReference type="PRINTS" id="PR00812">
    <property type="entry name" value="BCTERIALGSPF"/>
</dbReference>
<keyword evidence="7 8" id="KW-0472">Membrane</keyword>
<feature type="transmembrane region" description="Helical" evidence="8">
    <location>
        <begin position="375"/>
        <end position="396"/>
    </location>
</feature>
<comment type="subcellular location">
    <subcellularLocation>
        <location evidence="1">Cell inner membrane</location>
        <topology evidence="1">Multi-pass membrane protein</topology>
    </subcellularLocation>
</comment>
<dbReference type="PANTHER" id="PTHR30012">
    <property type="entry name" value="GENERAL SECRETION PATHWAY PROTEIN"/>
    <property type="match status" value="1"/>
</dbReference>
<comment type="similarity">
    <text evidence="2">Belongs to the GSP F family.</text>
</comment>
<reference evidence="10 11" key="1">
    <citation type="journal article" date="2016" name="Nat. Commun.">
        <title>Thousands of microbial genomes shed light on interconnected biogeochemical processes in an aquifer system.</title>
        <authorList>
            <person name="Anantharaman K."/>
            <person name="Brown C.T."/>
            <person name="Hug L.A."/>
            <person name="Sharon I."/>
            <person name="Castelle C.J."/>
            <person name="Probst A.J."/>
            <person name="Thomas B.C."/>
            <person name="Singh A."/>
            <person name="Wilkins M.J."/>
            <person name="Karaoz U."/>
            <person name="Brodie E.L."/>
            <person name="Williams K.H."/>
            <person name="Hubbard S.S."/>
            <person name="Banfield J.F."/>
        </authorList>
    </citation>
    <scope>NUCLEOTIDE SEQUENCE [LARGE SCALE GENOMIC DNA]</scope>
</reference>
<organism evidence="10 11">
    <name type="scientific">Candidatus Ryanbacteria bacterium RIFCSPHIGHO2_01_FULL_48_27</name>
    <dbReference type="NCBI Taxonomy" id="1802115"/>
    <lineage>
        <taxon>Bacteria</taxon>
        <taxon>Candidatus Ryaniibacteriota</taxon>
    </lineage>
</organism>
<protein>
    <recommendedName>
        <fullName evidence="9">Type II secretion system protein GspF domain-containing protein</fullName>
    </recommendedName>
</protein>
<gene>
    <name evidence="10" type="ORF">A2756_03505</name>
</gene>
<feature type="transmembrane region" description="Helical" evidence="8">
    <location>
        <begin position="222"/>
        <end position="241"/>
    </location>
</feature>
<evidence type="ECO:0000256" key="3">
    <source>
        <dbReference type="ARBA" id="ARBA00022475"/>
    </source>
</evidence>
<dbReference type="PANTHER" id="PTHR30012:SF0">
    <property type="entry name" value="TYPE II SECRETION SYSTEM PROTEIN F-RELATED"/>
    <property type="match status" value="1"/>
</dbReference>
<dbReference type="InterPro" id="IPR042094">
    <property type="entry name" value="T2SS_GspF_sf"/>
</dbReference>
<accession>A0A1G2G4A9</accession>
<dbReference type="EMBL" id="MHNL01000011">
    <property type="protein sequence ID" value="OGZ44912.1"/>
    <property type="molecule type" value="Genomic_DNA"/>
</dbReference>
<keyword evidence="6 8" id="KW-1133">Transmembrane helix</keyword>
<evidence type="ECO:0000313" key="11">
    <source>
        <dbReference type="Proteomes" id="UP000177785"/>
    </source>
</evidence>
<keyword evidence="3" id="KW-1003">Cell membrane</keyword>
<dbReference type="Proteomes" id="UP000177785">
    <property type="component" value="Unassembled WGS sequence"/>
</dbReference>